<dbReference type="Proteomes" id="UP000013520">
    <property type="component" value="Chromosome"/>
</dbReference>
<dbReference type="AlphaFoldDB" id="R4KNY5"/>
<dbReference type="STRING" id="767817.Desgi_2875"/>
<evidence type="ECO:0000313" key="4">
    <source>
        <dbReference type="EMBL" id="AGL02275.1"/>
    </source>
</evidence>
<dbReference type="RefSeq" id="WP_006523542.1">
    <property type="nucleotide sequence ID" value="NC_021184.1"/>
</dbReference>
<evidence type="ECO:0000313" key="5">
    <source>
        <dbReference type="Proteomes" id="UP000013520"/>
    </source>
</evidence>
<keyword evidence="2" id="KW-0547">Nucleotide-binding</keyword>
<name>R4KNY5_9FIRM</name>
<dbReference type="OrthoDB" id="9813719at2"/>
<gene>
    <name evidence="4" type="ORF">Desgi_2875</name>
</gene>
<reference evidence="4 5" key="1">
    <citation type="submission" date="2012-01" db="EMBL/GenBank/DDBJ databases">
        <title>Complete sequence of Desulfotomaculum gibsoniae DSM 7213.</title>
        <authorList>
            <consortium name="US DOE Joint Genome Institute"/>
            <person name="Lucas S."/>
            <person name="Han J."/>
            <person name="Lapidus A."/>
            <person name="Cheng J.-F."/>
            <person name="Goodwin L."/>
            <person name="Pitluck S."/>
            <person name="Peters L."/>
            <person name="Ovchinnikova G."/>
            <person name="Teshima H."/>
            <person name="Detter J.C."/>
            <person name="Han C."/>
            <person name="Tapia R."/>
            <person name="Land M."/>
            <person name="Hauser L."/>
            <person name="Kyrpides N."/>
            <person name="Ivanova N."/>
            <person name="Pagani I."/>
            <person name="Parshina S."/>
            <person name="Plugge C."/>
            <person name="Muyzer G."/>
            <person name="Kuever J."/>
            <person name="Ivanova A."/>
            <person name="Nazina T."/>
            <person name="Klenk H.-P."/>
            <person name="Brambilla E."/>
            <person name="Spring S."/>
            <person name="Stams A.F."/>
            <person name="Woyke T."/>
        </authorList>
    </citation>
    <scope>NUCLEOTIDE SEQUENCE [LARGE SCALE GENOMIC DNA]</scope>
    <source>
        <strain evidence="4 5">DSM 7213</strain>
    </source>
</reference>
<dbReference type="InterPro" id="IPR036597">
    <property type="entry name" value="Fido-like_dom_sf"/>
</dbReference>
<accession>R4KNY5</accession>
<dbReference type="KEGG" id="dgi:Desgi_2875"/>
<dbReference type="eggNOG" id="COG3177">
    <property type="taxonomic scope" value="Bacteria"/>
</dbReference>
<sequence length="489" mass="57029">MRNKSIWNPIEFDPKWNDVKTEKFDNIYPSWERRRKELNKHPEQYRRFIDQLKRKQAIDTGIIERMYDLKKGVTETFIKEGFVDSYLQHGDTDIAPSLLMDYLRDNFDAIDFIFDFVKNDRQLSVGYIKELHSLITQHQDLTDAIDQFGKHIKVTLLKGQFKQHPNNPMRDGIIYSYCPPEHVDAEMDNLLNIFNEKLKNLHVLIKAAFLHHAFVRIHPFQDGNGRIARLLASFVLIKEGLFPLSIDRDDRTKYIDALESADNHIYQPIIDVFANNQIVSIERSLNWKTVEGITGYANVLDMLSKKLSDYRVAAAEQQNRRILGNMLNIFELLKLQMEHYKDDLTQKLNAKIDIGFCAPNEPQSYYYARQIIDYANNFDYYVNLSLNKCWGRMFIEIDDTKKYRLVLSLHHYGYDNSTFALGAFLSKAILEGAENQAKREVHREYIDIPLGIPPLTMSSEKEVAELISSINQQIEVSVMAVLAYIANEL</sequence>
<dbReference type="PANTHER" id="PTHR13504:SF38">
    <property type="entry name" value="FIDO DOMAIN-CONTAINING PROTEIN"/>
    <property type="match status" value="1"/>
</dbReference>
<dbReference type="InterPro" id="IPR040198">
    <property type="entry name" value="Fido_containing"/>
</dbReference>
<evidence type="ECO:0000259" key="3">
    <source>
        <dbReference type="PROSITE" id="PS51459"/>
    </source>
</evidence>
<feature type="domain" description="Fido" evidence="3">
    <location>
        <begin position="123"/>
        <end position="275"/>
    </location>
</feature>
<evidence type="ECO:0000256" key="1">
    <source>
        <dbReference type="PIRSR" id="PIRSR640198-1"/>
    </source>
</evidence>
<dbReference type="InterPro" id="IPR003812">
    <property type="entry name" value="Fido"/>
</dbReference>
<evidence type="ECO:0000256" key="2">
    <source>
        <dbReference type="PIRSR" id="PIRSR640198-2"/>
    </source>
</evidence>
<keyword evidence="5" id="KW-1185">Reference proteome</keyword>
<protein>
    <recommendedName>
        <fullName evidence="3">Fido domain-containing protein</fullName>
    </recommendedName>
</protein>
<dbReference type="PROSITE" id="PS51459">
    <property type="entry name" value="FIDO"/>
    <property type="match status" value="1"/>
</dbReference>
<dbReference type="PANTHER" id="PTHR13504">
    <property type="entry name" value="FIDO DOMAIN-CONTAINING PROTEIN DDB_G0283145"/>
    <property type="match status" value="1"/>
</dbReference>
<organism evidence="4 5">
    <name type="scientific">Desulfoscipio gibsoniae DSM 7213</name>
    <dbReference type="NCBI Taxonomy" id="767817"/>
    <lineage>
        <taxon>Bacteria</taxon>
        <taxon>Bacillati</taxon>
        <taxon>Bacillota</taxon>
        <taxon>Clostridia</taxon>
        <taxon>Eubacteriales</taxon>
        <taxon>Desulfallaceae</taxon>
        <taxon>Desulfoscipio</taxon>
    </lineage>
</organism>
<feature type="binding site" evidence="2">
    <location>
        <begin position="222"/>
        <end position="229"/>
    </location>
    <ligand>
        <name>ATP</name>
        <dbReference type="ChEBI" id="CHEBI:30616"/>
    </ligand>
</feature>
<feature type="active site" evidence="1">
    <location>
        <position position="218"/>
    </location>
</feature>
<keyword evidence="2" id="KW-0067">ATP-binding</keyword>
<dbReference type="HOGENOM" id="CLU_042270_0_0_9"/>
<dbReference type="Gene3D" id="1.10.3290.10">
    <property type="entry name" value="Fido-like domain"/>
    <property type="match status" value="1"/>
</dbReference>
<proteinExistence type="predicted"/>
<dbReference type="GO" id="GO:0005524">
    <property type="term" value="F:ATP binding"/>
    <property type="evidence" value="ECO:0007669"/>
    <property type="project" value="UniProtKB-KW"/>
</dbReference>
<dbReference type="EMBL" id="CP003273">
    <property type="protein sequence ID" value="AGL02275.1"/>
    <property type="molecule type" value="Genomic_DNA"/>
</dbReference>
<dbReference type="SUPFAM" id="SSF140931">
    <property type="entry name" value="Fic-like"/>
    <property type="match status" value="1"/>
</dbReference>
<dbReference type="Pfam" id="PF02661">
    <property type="entry name" value="Fic"/>
    <property type="match status" value="1"/>
</dbReference>